<feature type="domain" description="Aminotransferase class V" evidence="2">
    <location>
        <begin position="26"/>
        <end position="401"/>
    </location>
</feature>
<evidence type="ECO:0000256" key="1">
    <source>
        <dbReference type="ARBA" id="ARBA00022898"/>
    </source>
</evidence>
<dbReference type="InterPro" id="IPR015421">
    <property type="entry name" value="PyrdxlP-dep_Trfase_major"/>
</dbReference>
<reference evidence="3 4" key="1">
    <citation type="submission" date="2019-03" db="EMBL/GenBank/DDBJ databases">
        <title>Genomic Encyclopedia of Type Strains, Phase IV (KMG-IV): sequencing the most valuable type-strain genomes for metagenomic binning, comparative biology and taxonomic classification.</title>
        <authorList>
            <person name="Goeker M."/>
        </authorList>
    </citation>
    <scope>NUCLEOTIDE SEQUENCE [LARGE SCALE GENOMIC DNA]</scope>
    <source>
        <strain evidence="3 4">DSM 24766</strain>
    </source>
</reference>
<keyword evidence="4" id="KW-1185">Reference proteome</keyword>
<proteinExistence type="predicted"/>
<dbReference type="InterPro" id="IPR000192">
    <property type="entry name" value="Aminotrans_V_dom"/>
</dbReference>
<sequence>MVAFDADYVRNQFPAFRAPTLRDEVLVDNAGGSYPCRYTVWRLSRFYQERKVPPQASCRAAQLAREEMDEARIRLAALLGIAGDELHFGPSTGANVYVLAQAFREWLHPGSAIVVSEQDSTPNTGPLRLLADAGIEIRVWRADPATGILDPAGLDRILDGRVRLVCFPHVSTLLGHVNDARTICALVRGAGALSCVDGDGFAPHGLPDLRTLGADIYLFSGEMAFGPHQGLMAMRRELAHRLPVQVRDRDAADPTTRFNPAGADPAQIAACAGIADYFDALYDHHFKAGRDARGRAAKVAELIRAREHELLAPLADYLVTRPELRVLGGVRSGAARMPILSLVLEEPAIKAVRRLARHAVITGGGDFSVPGLLRAMGVDPARGVLRLSLLHYALPQEVDRLIAALDTEI</sequence>
<dbReference type="Pfam" id="PF00266">
    <property type="entry name" value="Aminotran_5"/>
    <property type="match status" value="1"/>
</dbReference>
<dbReference type="InterPro" id="IPR015422">
    <property type="entry name" value="PyrdxlP-dep_Trfase_small"/>
</dbReference>
<dbReference type="AlphaFoldDB" id="A0A4R2RB82"/>
<dbReference type="Proteomes" id="UP000295050">
    <property type="component" value="Unassembled WGS sequence"/>
</dbReference>
<dbReference type="Gene3D" id="3.40.640.10">
    <property type="entry name" value="Type I PLP-dependent aspartate aminotransferase-like (Major domain)"/>
    <property type="match status" value="1"/>
</dbReference>
<dbReference type="EMBL" id="SLXU01000009">
    <property type="protein sequence ID" value="TCP60582.1"/>
    <property type="molecule type" value="Genomic_DNA"/>
</dbReference>
<evidence type="ECO:0000313" key="4">
    <source>
        <dbReference type="Proteomes" id="UP000295050"/>
    </source>
</evidence>
<keyword evidence="1" id="KW-0663">Pyridoxal phosphate</keyword>
<accession>A0A4R2RB82</accession>
<dbReference type="PANTHER" id="PTHR43586:SF21">
    <property type="entry name" value="PYRIDOXAL PHOSPHATE (PLP)-DEPENDENT ASPARTATE AMINOTRANSFERASE SUPERFAMILY"/>
    <property type="match status" value="1"/>
</dbReference>
<evidence type="ECO:0000313" key="3">
    <source>
        <dbReference type="EMBL" id="TCP60582.1"/>
    </source>
</evidence>
<evidence type="ECO:0000259" key="2">
    <source>
        <dbReference type="Pfam" id="PF00266"/>
    </source>
</evidence>
<comment type="caution">
    <text evidence="3">The sequence shown here is derived from an EMBL/GenBank/DDBJ whole genome shotgun (WGS) entry which is preliminary data.</text>
</comment>
<dbReference type="Gene3D" id="3.90.1150.10">
    <property type="entry name" value="Aspartate Aminotransferase, domain 1"/>
    <property type="match status" value="1"/>
</dbReference>
<keyword evidence="3" id="KW-0456">Lyase</keyword>
<dbReference type="PANTHER" id="PTHR43586">
    <property type="entry name" value="CYSTEINE DESULFURASE"/>
    <property type="match status" value="1"/>
</dbReference>
<gene>
    <name evidence="3" type="ORF">EV663_10988</name>
</gene>
<name>A0A4R2RB82_9RHOB</name>
<organism evidence="3 4">
    <name type="scientific">Rhodovulum bhavnagarense</name>
    <dbReference type="NCBI Taxonomy" id="992286"/>
    <lineage>
        <taxon>Bacteria</taxon>
        <taxon>Pseudomonadati</taxon>
        <taxon>Pseudomonadota</taxon>
        <taxon>Alphaproteobacteria</taxon>
        <taxon>Rhodobacterales</taxon>
        <taxon>Paracoccaceae</taxon>
        <taxon>Rhodovulum</taxon>
    </lineage>
</organism>
<dbReference type="OrthoDB" id="7592443at2"/>
<dbReference type="InterPro" id="IPR015424">
    <property type="entry name" value="PyrdxlP-dep_Trfase"/>
</dbReference>
<protein>
    <submittedName>
        <fullName evidence="3">Selenocysteine lyase/cysteine desulfurase</fullName>
    </submittedName>
</protein>
<dbReference type="SUPFAM" id="SSF53383">
    <property type="entry name" value="PLP-dependent transferases"/>
    <property type="match status" value="1"/>
</dbReference>
<dbReference type="GO" id="GO:0016829">
    <property type="term" value="F:lyase activity"/>
    <property type="evidence" value="ECO:0007669"/>
    <property type="project" value="UniProtKB-KW"/>
</dbReference>
<dbReference type="RefSeq" id="WP_132951725.1">
    <property type="nucleotide sequence ID" value="NZ_SLXU01000009.1"/>
</dbReference>